<sequence>MAISQEEKPIATEDVKRSKKVSGGCGCRRKKLNNSSLENIQEFPSIMQGFLRLKGTSALWSNVNKRFLLFI</sequence>
<keyword evidence="2" id="KW-1185">Reference proteome</keyword>
<dbReference type="Proteomes" id="UP000270219">
    <property type="component" value="Unassembled WGS sequence"/>
</dbReference>
<evidence type="ECO:0000313" key="2">
    <source>
        <dbReference type="Proteomes" id="UP000270219"/>
    </source>
</evidence>
<dbReference type="AlphaFoldDB" id="A0A498DCN7"/>
<protein>
    <submittedName>
        <fullName evidence="1">Uncharacterized protein</fullName>
    </submittedName>
</protein>
<accession>A0A498DCN7</accession>
<organism evidence="1 2">
    <name type="scientific">Oceanobacillus piezotolerans</name>
    <dbReference type="NCBI Taxonomy" id="2448030"/>
    <lineage>
        <taxon>Bacteria</taxon>
        <taxon>Bacillati</taxon>
        <taxon>Bacillota</taxon>
        <taxon>Bacilli</taxon>
        <taxon>Bacillales</taxon>
        <taxon>Bacillaceae</taxon>
        <taxon>Oceanobacillus</taxon>
    </lineage>
</organism>
<dbReference type="EMBL" id="RCHR01000002">
    <property type="protein sequence ID" value="RLL46737.1"/>
    <property type="molecule type" value="Genomic_DNA"/>
</dbReference>
<dbReference type="RefSeq" id="WP_121521988.1">
    <property type="nucleotide sequence ID" value="NZ_RCHR01000002.1"/>
</dbReference>
<name>A0A498DCN7_9BACI</name>
<evidence type="ECO:0000313" key="1">
    <source>
        <dbReference type="EMBL" id="RLL46737.1"/>
    </source>
</evidence>
<reference evidence="1 2" key="1">
    <citation type="submission" date="2018-10" db="EMBL/GenBank/DDBJ databases">
        <title>Oceanobacillus sp. YLB-02 draft genome.</title>
        <authorList>
            <person name="Yu L."/>
        </authorList>
    </citation>
    <scope>NUCLEOTIDE SEQUENCE [LARGE SCALE GENOMIC DNA]</scope>
    <source>
        <strain evidence="1 2">YLB-02</strain>
    </source>
</reference>
<comment type="caution">
    <text evidence="1">The sequence shown here is derived from an EMBL/GenBank/DDBJ whole genome shotgun (WGS) entry which is preliminary data.</text>
</comment>
<gene>
    <name evidence="1" type="ORF">D8M04_05905</name>
</gene>
<proteinExistence type="predicted"/>